<organism evidence="2 3">
    <name type="scientific">Aphis glycines</name>
    <name type="common">Soybean aphid</name>
    <dbReference type="NCBI Taxonomy" id="307491"/>
    <lineage>
        <taxon>Eukaryota</taxon>
        <taxon>Metazoa</taxon>
        <taxon>Ecdysozoa</taxon>
        <taxon>Arthropoda</taxon>
        <taxon>Hexapoda</taxon>
        <taxon>Insecta</taxon>
        <taxon>Pterygota</taxon>
        <taxon>Neoptera</taxon>
        <taxon>Paraneoptera</taxon>
        <taxon>Hemiptera</taxon>
        <taxon>Sternorrhyncha</taxon>
        <taxon>Aphidomorpha</taxon>
        <taxon>Aphidoidea</taxon>
        <taxon>Aphididae</taxon>
        <taxon>Aphidini</taxon>
        <taxon>Aphis</taxon>
        <taxon>Aphis</taxon>
    </lineage>
</organism>
<dbReference type="OrthoDB" id="6623574at2759"/>
<dbReference type="Proteomes" id="UP000475862">
    <property type="component" value="Unassembled WGS sequence"/>
</dbReference>
<gene>
    <name evidence="2" type="ORF">AGLY_017232</name>
</gene>
<keyword evidence="3" id="KW-1185">Reference proteome</keyword>
<dbReference type="SUPFAM" id="SSF52075">
    <property type="entry name" value="Outer arm dynein light chain 1"/>
    <property type="match status" value="1"/>
</dbReference>
<name>A0A6G0SXI5_APHGL</name>
<dbReference type="InterPro" id="IPR007021">
    <property type="entry name" value="DUF659"/>
</dbReference>
<dbReference type="Pfam" id="PF04937">
    <property type="entry name" value="DUF659"/>
    <property type="match status" value="1"/>
</dbReference>
<dbReference type="InterPro" id="IPR032675">
    <property type="entry name" value="LRR_dom_sf"/>
</dbReference>
<protein>
    <recommendedName>
        <fullName evidence="1">DUF659 domain-containing protein</fullName>
    </recommendedName>
</protein>
<dbReference type="InterPro" id="IPR012337">
    <property type="entry name" value="RNaseH-like_sf"/>
</dbReference>
<evidence type="ECO:0000259" key="1">
    <source>
        <dbReference type="Pfam" id="PF04937"/>
    </source>
</evidence>
<reference evidence="2 3" key="1">
    <citation type="submission" date="2019-08" db="EMBL/GenBank/DDBJ databases">
        <title>The genome of the soybean aphid Biotype 1, its phylome, world population structure and adaptation to the North American continent.</title>
        <authorList>
            <person name="Giordano R."/>
            <person name="Donthu R.K."/>
            <person name="Hernandez A.G."/>
            <person name="Wright C.L."/>
            <person name="Zimin A.V."/>
        </authorList>
    </citation>
    <scope>NUCLEOTIDE SEQUENCE [LARGE SCALE GENOMIC DNA]</scope>
    <source>
        <tissue evidence="2">Whole aphids</tissue>
    </source>
</reference>
<evidence type="ECO:0000313" key="3">
    <source>
        <dbReference type="Proteomes" id="UP000475862"/>
    </source>
</evidence>
<dbReference type="SUPFAM" id="SSF53098">
    <property type="entry name" value="Ribonuclease H-like"/>
    <property type="match status" value="1"/>
</dbReference>
<evidence type="ECO:0000313" key="2">
    <source>
        <dbReference type="EMBL" id="KAE9522401.1"/>
    </source>
</evidence>
<proteinExistence type="predicted"/>
<dbReference type="EMBL" id="VYZN01001262">
    <property type="protein sequence ID" value="KAE9522401.1"/>
    <property type="molecule type" value="Genomic_DNA"/>
</dbReference>
<dbReference type="AlphaFoldDB" id="A0A6G0SXI5"/>
<sequence>MPTSQHAQDIYWSWTSKPTISDTLTILKMDTASLTRLPFEILYLKNLQTLSVNNNQEAYLPHFIGEFKNLRNLFVADNMLVYIPHYSCFANITEMDIIHNSFHRTEPYGHLKTYKEDSKGRFIGYVVIGTLEFDQPGKIFLLTTEILEKANHSTIAKIFDKSMFTLWPNGIRHDDVLLFLSDAAPYMVKAASTIKVLYSKMVHITCLAHGIHRVAENIRSNFPKVDKLIAKVKQIFLKAPSRILLFKKEAPGINLPPQAIITRWRTWINAASYYCEHYVKIKRVIQLLNSNDSIYIKEVQQLILDNSLETNLVFIHFNYGFIPAEITKLETQHITLNEALSIIKKIETKIEKNTESNGILINNRFKCVLQKNYGYQTIVRISKILSGEIHSMEGLPEELTSDDLYTPITTTDVERSFSRYKNLLSDNRQSFDFENLKKSFVVQCNNIRDTTSRQERFIRTQTIRQHIHTLNVDGDVLMFLKRAGHQNDGYDMTFNFKIHKKLFVCFYKQKTIDKILSKTMNDGLFPTVPHHEPTQIPIWNFF</sequence>
<dbReference type="Gene3D" id="3.80.10.10">
    <property type="entry name" value="Ribonuclease Inhibitor"/>
    <property type="match status" value="1"/>
</dbReference>
<feature type="domain" description="DUF659" evidence="1">
    <location>
        <begin position="118"/>
        <end position="235"/>
    </location>
</feature>
<accession>A0A6G0SXI5</accession>
<comment type="caution">
    <text evidence="2">The sequence shown here is derived from an EMBL/GenBank/DDBJ whole genome shotgun (WGS) entry which is preliminary data.</text>
</comment>